<evidence type="ECO:0000313" key="1">
    <source>
        <dbReference type="EMBL" id="GIF24634.1"/>
    </source>
</evidence>
<keyword evidence="2" id="KW-1185">Reference proteome</keyword>
<organism evidence="1 2">
    <name type="scientific">Paractinoplanes tereljensis</name>
    <dbReference type="NCBI Taxonomy" id="571912"/>
    <lineage>
        <taxon>Bacteria</taxon>
        <taxon>Bacillati</taxon>
        <taxon>Actinomycetota</taxon>
        <taxon>Actinomycetes</taxon>
        <taxon>Micromonosporales</taxon>
        <taxon>Micromonosporaceae</taxon>
        <taxon>Paractinoplanes</taxon>
    </lineage>
</organism>
<reference evidence="1" key="1">
    <citation type="submission" date="2021-01" db="EMBL/GenBank/DDBJ databases">
        <title>Whole genome shotgun sequence of Actinoplanes tereljensis NBRC 105297.</title>
        <authorList>
            <person name="Komaki H."/>
            <person name="Tamura T."/>
        </authorList>
    </citation>
    <scope>NUCLEOTIDE SEQUENCE</scope>
    <source>
        <strain evidence="1">NBRC 105297</strain>
    </source>
</reference>
<name>A0A919TWS2_9ACTN</name>
<dbReference type="Proteomes" id="UP000623608">
    <property type="component" value="Unassembled WGS sequence"/>
</dbReference>
<gene>
    <name evidence="1" type="ORF">Ate02nite_73640</name>
</gene>
<protein>
    <submittedName>
        <fullName evidence="1">Uncharacterized protein</fullName>
    </submittedName>
</protein>
<proteinExistence type="predicted"/>
<sequence>MRSLGMLQIAGGVVAAGVVAAGATAMTGSGVVFAGGSTPGVSGDNQFIGGAVSQVINGATVNSITLQSDATGTQTTSIAVVIAGAAGRTLTITPTGGSLGGSAVQWRCTGNFTETSPYYHASAPVVTVAAGATATITCTPALTGGAGAAGGYYTGITNVGLTVA</sequence>
<accession>A0A919TWS2</accession>
<comment type="caution">
    <text evidence="1">The sequence shown here is derived from an EMBL/GenBank/DDBJ whole genome shotgun (WGS) entry which is preliminary data.</text>
</comment>
<dbReference type="AlphaFoldDB" id="A0A919TWS2"/>
<evidence type="ECO:0000313" key="2">
    <source>
        <dbReference type="Proteomes" id="UP000623608"/>
    </source>
</evidence>
<dbReference type="EMBL" id="BOMY01000046">
    <property type="protein sequence ID" value="GIF24634.1"/>
    <property type="molecule type" value="Genomic_DNA"/>
</dbReference>